<organism evidence="1 2">
    <name type="scientific">Microthlaspi erraticum</name>
    <dbReference type="NCBI Taxonomy" id="1685480"/>
    <lineage>
        <taxon>Eukaryota</taxon>
        <taxon>Viridiplantae</taxon>
        <taxon>Streptophyta</taxon>
        <taxon>Embryophyta</taxon>
        <taxon>Tracheophyta</taxon>
        <taxon>Spermatophyta</taxon>
        <taxon>Magnoliopsida</taxon>
        <taxon>eudicotyledons</taxon>
        <taxon>Gunneridae</taxon>
        <taxon>Pentapetalae</taxon>
        <taxon>rosids</taxon>
        <taxon>malvids</taxon>
        <taxon>Brassicales</taxon>
        <taxon>Brassicaceae</taxon>
        <taxon>Coluteocarpeae</taxon>
        <taxon>Microthlaspi</taxon>
    </lineage>
</organism>
<evidence type="ECO:0000313" key="1">
    <source>
        <dbReference type="EMBL" id="CAA7057760.1"/>
    </source>
</evidence>
<proteinExistence type="predicted"/>
<dbReference type="AlphaFoldDB" id="A0A6D2L9R8"/>
<keyword evidence="2" id="KW-1185">Reference proteome</keyword>
<sequence>MSTAITATADVTSTLLKGQMSIASSLELILPQSEARFNVLQFQYLIILAAKDHPPRMFVRMVHHFQWSHETRVASGCYSNAYISTGMRTHIFFIVTD</sequence>
<gene>
    <name evidence="1" type="ORF">MERR_LOCUS44996</name>
</gene>
<protein>
    <submittedName>
        <fullName evidence="1">Uncharacterized protein</fullName>
    </submittedName>
</protein>
<comment type="caution">
    <text evidence="1">The sequence shown here is derived from an EMBL/GenBank/DDBJ whole genome shotgun (WGS) entry which is preliminary data.</text>
</comment>
<accession>A0A6D2L9R8</accession>
<name>A0A6D2L9R8_9BRAS</name>
<dbReference type="EMBL" id="CACVBM020001706">
    <property type="protein sequence ID" value="CAA7057760.1"/>
    <property type="molecule type" value="Genomic_DNA"/>
</dbReference>
<evidence type="ECO:0000313" key="2">
    <source>
        <dbReference type="Proteomes" id="UP000467841"/>
    </source>
</evidence>
<reference evidence="1" key="1">
    <citation type="submission" date="2020-01" db="EMBL/GenBank/DDBJ databases">
        <authorList>
            <person name="Mishra B."/>
        </authorList>
    </citation>
    <scope>NUCLEOTIDE SEQUENCE [LARGE SCALE GENOMIC DNA]</scope>
</reference>
<dbReference type="Proteomes" id="UP000467841">
    <property type="component" value="Unassembled WGS sequence"/>
</dbReference>